<sequence length="456" mass="50090">MSDRASSGFLSVTELRDDIAAGRIDTVLLAIADMQGRLQGKRLSARYFLDEVLQHGSEGCNYLLAVDVDMNTVPGYAMSSWERGYGDFVMKPDLSTLRRVPWHEGTALVMADLAWEGGAEVTASPRQILRRQLARLQERGLAAYVGTELEFVIYDDTYEDAWRRAYRDLTPANLYNVDYSLLGTGRVEKLLRRIRREMEGAGLYVESAKGECNLGQHEIAFRYAEALATCDNHVIYKTGAKEIAAQEGRSITFMAKPNQREGNSCHIHISLRSVDGDPVMAGEGPYGMSQLGAGFVAGQLAAMRELTLLYAPNINSYKRFVPGSFAPTALKWGVDNRTCSLRLVGHGLSLRVENRVPGGDVNPYLAVAGLIAAGLHGIDAELPLEDPYAGNAYASGAERVPATLREALAVFEGSKLAKEAFGEDVVEHYANNARVELAAFDAAVTDWEMFRGFERM</sequence>
<protein>
    <submittedName>
        <fullName evidence="9">Glutamine synthetase family protein</fullName>
        <ecNumber evidence="9">6.3.1.-</ecNumber>
    </submittedName>
</protein>
<dbReference type="SUPFAM" id="SSF54368">
    <property type="entry name" value="Glutamine synthetase, N-terminal domain"/>
    <property type="match status" value="1"/>
</dbReference>
<reference evidence="9 10" key="1">
    <citation type="submission" date="2024-09" db="EMBL/GenBank/DDBJ databases">
        <authorList>
            <person name="Sun Q."/>
            <person name="Mori K."/>
        </authorList>
    </citation>
    <scope>NUCLEOTIDE SEQUENCE [LARGE SCALE GENOMIC DNA]</scope>
    <source>
        <strain evidence="9 10">JCM 3324</strain>
    </source>
</reference>
<dbReference type="Gene3D" id="3.30.590.10">
    <property type="entry name" value="Glutamine synthetase/guanido kinase, catalytic domain"/>
    <property type="match status" value="1"/>
</dbReference>
<dbReference type="InterPro" id="IPR014746">
    <property type="entry name" value="Gln_synth/guanido_kin_cat_dom"/>
</dbReference>
<evidence type="ECO:0000256" key="5">
    <source>
        <dbReference type="PROSITE-ProRule" id="PRU01330"/>
    </source>
</evidence>
<keyword evidence="2 9" id="KW-0436">Ligase</keyword>
<evidence type="ECO:0000256" key="1">
    <source>
        <dbReference type="ARBA" id="ARBA00009897"/>
    </source>
</evidence>
<dbReference type="PROSITE" id="PS51987">
    <property type="entry name" value="GS_CATALYTIC"/>
    <property type="match status" value="1"/>
</dbReference>
<dbReference type="PROSITE" id="PS51986">
    <property type="entry name" value="GS_BETA_GRASP"/>
    <property type="match status" value="1"/>
</dbReference>
<keyword evidence="3" id="KW-0547">Nucleotide-binding</keyword>
<dbReference type="Pfam" id="PF00120">
    <property type="entry name" value="Gln-synt_C"/>
    <property type="match status" value="1"/>
</dbReference>
<comment type="caution">
    <text evidence="9">The sequence shown here is derived from an EMBL/GenBank/DDBJ whole genome shotgun (WGS) entry which is preliminary data.</text>
</comment>
<evidence type="ECO:0000259" key="8">
    <source>
        <dbReference type="PROSITE" id="PS51987"/>
    </source>
</evidence>
<dbReference type="GO" id="GO:0016874">
    <property type="term" value="F:ligase activity"/>
    <property type="evidence" value="ECO:0007669"/>
    <property type="project" value="UniProtKB-KW"/>
</dbReference>
<dbReference type="Proteomes" id="UP001589568">
    <property type="component" value="Unassembled WGS sequence"/>
</dbReference>
<keyword evidence="10" id="KW-1185">Reference proteome</keyword>
<name>A0ABV5ND88_9ACTN</name>
<dbReference type="EC" id="6.3.1.-" evidence="9"/>
<dbReference type="EMBL" id="JBHMCF010000003">
    <property type="protein sequence ID" value="MFB9468253.1"/>
    <property type="molecule type" value="Genomic_DNA"/>
</dbReference>
<organism evidence="9 10">
    <name type="scientific">Nonomuraea salmonea</name>
    <dbReference type="NCBI Taxonomy" id="46181"/>
    <lineage>
        <taxon>Bacteria</taxon>
        <taxon>Bacillati</taxon>
        <taxon>Actinomycetota</taxon>
        <taxon>Actinomycetes</taxon>
        <taxon>Streptosporangiales</taxon>
        <taxon>Streptosporangiaceae</taxon>
        <taxon>Nonomuraea</taxon>
    </lineage>
</organism>
<evidence type="ECO:0000256" key="3">
    <source>
        <dbReference type="ARBA" id="ARBA00022741"/>
    </source>
</evidence>
<dbReference type="InterPro" id="IPR036651">
    <property type="entry name" value="Gln_synt_N_sf"/>
</dbReference>
<keyword evidence="4" id="KW-0067">ATP-binding</keyword>
<feature type="domain" description="GS beta-grasp" evidence="7">
    <location>
        <begin position="22"/>
        <end position="118"/>
    </location>
</feature>
<dbReference type="SUPFAM" id="SSF55931">
    <property type="entry name" value="Glutamine synthetase/guanido kinase"/>
    <property type="match status" value="1"/>
</dbReference>
<dbReference type="InterPro" id="IPR008146">
    <property type="entry name" value="Gln_synth_cat_dom"/>
</dbReference>
<proteinExistence type="inferred from homology"/>
<comment type="similarity">
    <text evidence="1 5 6">Belongs to the glutamine synthetase family.</text>
</comment>
<feature type="domain" description="GS catalytic" evidence="8">
    <location>
        <begin position="125"/>
        <end position="456"/>
    </location>
</feature>
<accession>A0ABV5ND88</accession>
<dbReference type="SMART" id="SM01230">
    <property type="entry name" value="Gln-synt_C"/>
    <property type="match status" value="1"/>
</dbReference>
<evidence type="ECO:0000256" key="2">
    <source>
        <dbReference type="ARBA" id="ARBA00022598"/>
    </source>
</evidence>
<evidence type="ECO:0000256" key="6">
    <source>
        <dbReference type="RuleBase" id="RU000384"/>
    </source>
</evidence>
<dbReference type="PANTHER" id="PTHR43785:SF12">
    <property type="entry name" value="TYPE-1 GLUTAMINE SYNTHETASE 2"/>
    <property type="match status" value="1"/>
</dbReference>
<gene>
    <name evidence="9" type="ORF">ACFFR3_01970</name>
</gene>
<evidence type="ECO:0000256" key="4">
    <source>
        <dbReference type="ARBA" id="ARBA00022840"/>
    </source>
</evidence>
<evidence type="ECO:0000259" key="7">
    <source>
        <dbReference type="PROSITE" id="PS51986"/>
    </source>
</evidence>
<dbReference type="RefSeq" id="WP_364378654.1">
    <property type="nucleotide sequence ID" value="NZ_JBHMCF010000003.1"/>
</dbReference>
<evidence type="ECO:0000313" key="9">
    <source>
        <dbReference type="EMBL" id="MFB9468253.1"/>
    </source>
</evidence>
<evidence type="ECO:0000313" key="10">
    <source>
        <dbReference type="Proteomes" id="UP001589568"/>
    </source>
</evidence>
<dbReference type="Gene3D" id="3.10.20.70">
    <property type="entry name" value="Glutamine synthetase, N-terminal domain"/>
    <property type="match status" value="1"/>
</dbReference>
<dbReference type="InterPro" id="IPR008147">
    <property type="entry name" value="Gln_synt_N"/>
</dbReference>
<dbReference type="PANTHER" id="PTHR43785">
    <property type="entry name" value="GAMMA-GLUTAMYLPUTRESCINE SYNTHETASE"/>
    <property type="match status" value="1"/>
</dbReference>